<organism evidence="1 2">
    <name type="scientific">Seminavis robusta</name>
    <dbReference type="NCBI Taxonomy" id="568900"/>
    <lineage>
        <taxon>Eukaryota</taxon>
        <taxon>Sar</taxon>
        <taxon>Stramenopiles</taxon>
        <taxon>Ochrophyta</taxon>
        <taxon>Bacillariophyta</taxon>
        <taxon>Bacillariophyceae</taxon>
        <taxon>Bacillariophycidae</taxon>
        <taxon>Naviculales</taxon>
        <taxon>Naviculaceae</taxon>
        <taxon>Seminavis</taxon>
    </lineage>
</organism>
<dbReference type="Proteomes" id="UP001153069">
    <property type="component" value="Unassembled WGS sequence"/>
</dbReference>
<evidence type="ECO:0000313" key="1">
    <source>
        <dbReference type="EMBL" id="CAB9527761.1"/>
    </source>
</evidence>
<evidence type="ECO:0000313" key="2">
    <source>
        <dbReference type="Proteomes" id="UP001153069"/>
    </source>
</evidence>
<reference evidence="1" key="1">
    <citation type="submission" date="2020-06" db="EMBL/GenBank/DDBJ databases">
        <authorList>
            <consortium name="Plant Systems Biology data submission"/>
        </authorList>
    </citation>
    <scope>NUCLEOTIDE SEQUENCE</scope>
    <source>
        <strain evidence="1">D6</strain>
    </source>
</reference>
<gene>
    <name evidence="1" type="ORF">SEMRO_2064_G313170.1</name>
</gene>
<keyword evidence="2" id="KW-1185">Reference proteome</keyword>
<comment type="caution">
    <text evidence="1">The sequence shown here is derived from an EMBL/GenBank/DDBJ whole genome shotgun (WGS) entry which is preliminary data.</text>
</comment>
<dbReference type="EMBL" id="CAICTM010002062">
    <property type="protein sequence ID" value="CAB9527761.1"/>
    <property type="molecule type" value="Genomic_DNA"/>
</dbReference>
<accession>A0A9N8EY94</accession>
<protein>
    <submittedName>
        <fullName evidence="1">Uncharacterized protein</fullName>
    </submittedName>
</protein>
<name>A0A9N8EY94_9STRA</name>
<sequence>MLLQDYVNSKPQVAINMQQSINPLASFTIKSTLSSKSLATLKFQGNCFLCIHKFSSFQAAPTIFTLNQLASFRCNQQRS</sequence>
<dbReference type="AlphaFoldDB" id="A0A9N8EY94"/>
<proteinExistence type="predicted"/>